<feature type="region of interest" description="Disordered" evidence="1">
    <location>
        <begin position="55"/>
        <end position="78"/>
    </location>
</feature>
<dbReference type="STRING" id="4529.A0A0E0N4R8"/>
<feature type="region of interest" description="Disordered" evidence="1">
    <location>
        <begin position="177"/>
        <end position="218"/>
    </location>
</feature>
<evidence type="ECO:0000313" key="2">
    <source>
        <dbReference type="EnsemblPlants" id="ORUFI01G40070.1"/>
    </source>
</evidence>
<reference evidence="2" key="2">
    <citation type="submission" date="2015-06" db="UniProtKB">
        <authorList>
            <consortium name="EnsemblPlants"/>
        </authorList>
    </citation>
    <scope>IDENTIFICATION</scope>
</reference>
<keyword evidence="3" id="KW-1185">Reference proteome</keyword>
<reference evidence="3" key="1">
    <citation type="submission" date="2013-06" db="EMBL/GenBank/DDBJ databases">
        <authorList>
            <person name="Zhao Q."/>
        </authorList>
    </citation>
    <scope>NUCLEOTIDE SEQUENCE</scope>
    <source>
        <strain evidence="3">cv. W1943</strain>
    </source>
</reference>
<dbReference type="Proteomes" id="UP000008022">
    <property type="component" value="Unassembled WGS sequence"/>
</dbReference>
<feature type="compositionally biased region" description="Basic residues" evidence="1">
    <location>
        <begin position="190"/>
        <end position="211"/>
    </location>
</feature>
<evidence type="ECO:0000313" key="3">
    <source>
        <dbReference type="Proteomes" id="UP000008022"/>
    </source>
</evidence>
<evidence type="ECO:0000256" key="1">
    <source>
        <dbReference type="SAM" id="MobiDB-lite"/>
    </source>
</evidence>
<sequence>MESISGDVLRSTSKSRRLRLRFASGFFASSSPLTTLTSFHSMTWIQTSQERFNLRQRRSDGSDGHPPPSLLNQSIYPNEDAMMLQDGSTDTRHDKTDLIGMHGRRLQLMDTDDAGAAHAATPPARGCDLRLLRSDDYVASLPAVLPESRICSSAASMSVRTARLLPRRHRQLVGRVASREGVRDVDRSLLRPRHRSRYPQAPHLRHRRHHQQPNSTRL</sequence>
<organism evidence="2 3">
    <name type="scientific">Oryza rufipogon</name>
    <name type="common">Brownbeard rice</name>
    <name type="synonym">Asian wild rice</name>
    <dbReference type="NCBI Taxonomy" id="4529"/>
    <lineage>
        <taxon>Eukaryota</taxon>
        <taxon>Viridiplantae</taxon>
        <taxon>Streptophyta</taxon>
        <taxon>Embryophyta</taxon>
        <taxon>Tracheophyta</taxon>
        <taxon>Spermatophyta</taxon>
        <taxon>Magnoliopsida</taxon>
        <taxon>Liliopsida</taxon>
        <taxon>Poales</taxon>
        <taxon>Poaceae</taxon>
        <taxon>BOP clade</taxon>
        <taxon>Oryzoideae</taxon>
        <taxon>Oryzeae</taxon>
        <taxon>Oryzinae</taxon>
        <taxon>Oryza</taxon>
    </lineage>
</organism>
<dbReference type="HOGENOM" id="CLU_1268694_0_0_1"/>
<name>A0A0E0N4R8_ORYRU</name>
<proteinExistence type="predicted"/>
<feature type="compositionally biased region" description="Basic and acidic residues" evidence="1">
    <location>
        <begin position="177"/>
        <end position="189"/>
    </location>
</feature>
<dbReference type="AlphaFoldDB" id="A0A0E0N4R8"/>
<dbReference type="EnsemblPlants" id="ORUFI01G40070.1">
    <property type="protein sequence ID" value="ORUFI01G40070.1"/>
    <property type="gene ID" value="ORUFI01G40070"/>
</dbReference>
<protein>
    <submittedName>
        <fullName evidence="2">Uncharacterized protein</fullName>
    </submittedName>
</protein>
<accession>A0A0E0N4R8</accession>
<dbReference type="Gramene" id="ORUFI01G40070.1">
    <property type="protein sequence ID" value="ORUFI01G40070.1"/>
    <property type="gene ID" value="ORUFI01G40070"/>
</dbReference>